<proteinExistence type="predicted"/>
<keyword evidence="2" id="KW-1185">Reference proteome</keyword>
<dbReference type="EMBL" id="FNAI01000001">
    <property type="protein sequence ID" value="SDD22977.1"/>
    <property type="molecule type" value="Genomic_DNA"/>
</dbReference>
<dbReference type="AlphaFoldDB" id="A0A1G6T3E1"/>
<accession>A0A1G6T3E1</accession>
<dbReference type="STRING" id="1391627.SAMN05216464_101143"/>
<dbReference type="Proteomes" id="UP000199072">
    <property type="component" value="Unassembled WGS sequence"/>
</dbReference>
<evidence type="ECO:0000313" key="1">
    <source>
        <dbReference type="EMBL" id="SDD22977.1"/>
    </source>
</evidence>
<protein>
    <recommendedName>
        <fullName evidence="3">Cell surface protein</fullName>
    </recommendedName>
</protein>
<dbReference type="RefSeq" id="WP_091142549.1">
    <property type="nucleotide sequence ID" value="NZ_FNAI01000001.1"/>
</dbReference>
<name>A0A1G6T3E1_9SPHI</name>
<reference evidence="1 2" key="1">
    <citation type="submission" date="2016-10" db="EMBL/GenBank/DDBJ databases">
        <authorList>
            <person name="de Groot N.N."/>
        </authorList>
    </citation>
    <scope>NUCLEOTIDE SEQUENCE [LARGE SCALE GENOMIC DNA]</scope>
    <source>
        <strain evidence="1 2">47C3B</strain>
    </source>
</reference>
<sequence length="297" mass="31818">MINFNPNQFKCFSIIFVLGLALLSSCKKDNSPGATPEPSIRPITATSKAYVTTLFDFNPAPGQFTNTGIGDTVAANGTLGNDQGLVSLGAWGGYIIVGFDHTVLNAAGKEDFIVYGNAFSIFAEPGVIWVMQDANGNGKPDDTWYELTGSAQYKEGYTRNYSVTYTRPACDTCSVPWKDNKGKSGVIQTNIYHSQAYFPIGLKTNSYTLSGSLLPSSNINDNDPAYITSASFDYGYADNTLGGDKVDIANAIDANGNKVSLKGIDFIKVQTGILYNMGWLGEQSTEFGGAADLSLLK</sequence>
<evidence type="ECO:0008006" key="3">
    <source>
        <dbReference type="Google" id="ProtNLM"/>
    </source>
</evidence>
<organism evidence="1 2">
    <name type="scientific">Mucilaginibacter pineti</name>
    <dbReference type="NCBI Taxonomy" id="1391627"/>
    <lineage>
        <taxon>Bacteria</taxon>
        <taxon>Pseudomonadati</taxon>
        <taxon>Bacteroidota</taxon>
        <taxon>Sphingobacteriia</taxon>
        <taxon>Sphingobacteriales</taxon>
        <taxon>Sphingobacteriaceae</taxon>
        <taxon>Mucilaginibacter</taxon>
    </lineage>
</organism>
<evidence type="ECO:0000313" key="2">
    <source>
        <dbReference type="Proteomes" id="UP000199072"/>
    </source>
</evidence>
<gene>
    <name evidence="1" type="ORF">SAMN05216464_101143</name>
</gene>
<dbReference type="OrthoDB" id="975810at2"/>